<accession>A0A9W5AXJ4</accession>
<evidence type="ECO:0000313" key="2">
    <source>
        <dbReference type="Proteomes" id="UP000191933"/>
    </source>
</evidence>
<dbReference type="EMBL" id="FBVY01000002">
    <property type="protein sequence ID" value="CUW85351.1"/>
    <property type="molecule type" value="Genomic_DNA"/>
</dbReference>
<evidence type="ECO:0000313" key="1">
    <source>
        <dbReference type="EMBL" id="CUW85351.1"/>
    </source>
</evidence>
<dbReference type="Proteomes" id="UP000191933">
    <property type="component" value="Unassembled WGS sequence"/>
</dbReference>
<organism evidence="1 2">
    <name type="scientific">Agrobacterium genomosp. 2 str. CFBP 5494</name>
    <dbReference type="NCBI Taxonomy" id="1183436"/>
    <lineage>
        <taxon>Bacteria</taxon>
        <taxon>Pseudomonadati</taxon>
        <taxon>Pseudomonadota</taxon>
        <taxon>Alphaproteobacteria</taxon>
        <taxon>Hyphomicrobiales</taxon>
        <taxon>Rhizobiaceae</taxon>
        <taxon>Rhizobium/Agrobacterium group</taxon>
        <taxon>Agrobacterium</taxon>
        <taxon>Agrobacterium tumefaciens complex</taxon>
    </lineage>
</organism>
<dbReference type="AlphaFoldDB" id="A0A9W5AXJ4"/>
<keyword evidence="2" id="KW-1185">Reference proteome</keyword>
<reference evidence="1 2" key="1">
    <citation type="submission" date="2016-01" db="EMBL/GenBank/DDBJ databases">
        <authorList>
            <person name="Regsiter A."/>
            <person name="william w."/>
        </authorList>
    </citation>
    <scope>NUCLEOTIDE SEQUENCE [LARGE SCALE GENOMIC DNA]</scope>
    <source>
        <strain evidence="1 2">CFBP 5494</strain>
    </source>
</reference>
<protein>
    <submittedName>
        <fullName evidence="1">Uncharacterized protein</fullName>
    </submittedName>
</protein>
<name>A0A9W5AXJ4_9HYPH</name>
<gene>
    <name evidence="1" type="ORF">AGR2A_Cc100127</name>
</gene>
<proteinExistence type="predicted"/>
<sequence length="58" mass="6160">MPVCSISDHRYLSPIGFVRGDIREAEQEGFTVSLCGAGSHSEPVFAALPAQKALTTPN</sequence>
<comment type="caution">
    <text evidence="1">The sequence shown here is derived from an EMBL/GenBank/DDBJ whole genome shotgun (WGS) entry which is preliminary data.</text>
</comment>